<reference evidence="3" key="3">
    <citation type="submission" date="2024-02" db="EMBL/GenBank/DDBJ databases">
        <authorList>
            <consortium name="Clinical and Environmental Microbiology Branch: Whole genome sequencing antimicrobial resistance pathogens in the healthcare setting"/>
        </authorList>
    </citation>
    <scope>NUCLEOTIDE SEQUENCE</scope>
    <source>
        <strain evidence="3">2021DK-00143</strain>
    </source>
</reference>
<accession>A0A089PQ84</accession>
<dbReference type="OrthoDB" id="6560430at2"/>
<evidence type="ECO:0000256" key="1">
    <source>
        <dbReference type="SAM" id="MobiDB-lite"/>
    </source>
</evidence>
<keyword evidence="2" id="KW-0732">Signal</keyword>
<name>A0A089PQ84_PLUGE</name>
<dbReference type="GeneID" id="61384286"/>
<organism evidence="4 6">
    <name type="scientific">Pluralibacter gergoviae</name>
    <name type="common">Enterobacter gergoviae</name>
    <dbReference type="NCBI Taxonomy" id="61647"/>
    <lineage>
        <taxon>Bacteria</taxon>
        <taxon>Pseudomonadati</taxon>
        <taxon>Pseudomonadota</taxon>
        <taxon>Gammaproteobacteria</taxon>
        <taxon>Enterobacterales</taxon>
        <taxon>Enterobacteriaceae</taxon>
        <taxon>Pluralibacter</taxon>
    </lineage>
</organism>
<reference evidence="4 6" key="1">
    <citation type="submission" date="2015-05" db="EMBL/GenBank/DDBJ databases">
        <title>Genome sequences of Pluralibacter gergoviae.</title>
        <authorList>
            <person name="Greninger A.L."/>
            <person name="Miller S."/>
        </authorList>
    </citation>
    <scope>NUCLEOTIDE SEQUENCE [LARGE SCALE GENOMIC DNA]</scope>
    <source>
        <strain evidence="4 6">JS81F13</strain>
    </source>
</reference>
<evidence type="ECO:0000313" key="4">
    <source>
        <dbReference type="EMBL" id="KMK14989.1"/>
    </source>
</evidence>
<dbReference type="KEGG" id="pge:LG71_20395"/>
<dbReference type="EMBL" id="LDZF01000005">
    <property type="protein sequence ID" value="KMK14989.1"/>
    <property type="molecule type" value="Genomic_DNA"/>
</dbReference>
<evidence type="ECO:0000313" key="5">
    <source>
        <dbReference type="EMBL" id="MDQ2310518.1"/>
    </source>
</evidence>
<protein>
    <submittedName>
        <fullName evidence="3">DUF2554 family protein</fullName>
    </submittedName>
</protein>
<dbReference type="STRING" id="61647.LG71_20395"/>
<gene>
    <name evidence="4" type="ORF">ABW06_06175</name>
    <name evidence="3" type="ORF">QEG54_000204</name>
    <name evidence="5" type="ORF">RBJ30_15620</name>
</gene>
<dbReference type="Proteomes" id="UP000036196">
    <property type="component" value="Unassembled WGS sequence"/>
</dbReference>
<comment type="caution">
    <text evidence="4">The sequence shown here is derived from an EMBL/GenBank/DDBJ whole genome shotgun (WGS) entry which is preliminary data.</text>
</comment>
<dbReference type="RefSeq" id="WP_043086684.1">
    <property type="nucleotide sequence ID" value="NZ_CP009450.1"/>
</dbReference>
<feature type="compositionally biased region" description="Basic and acidic residues" evidence="1">
    <location>
        <begin position="43"/>
        <end position="65"/>
    </location>
</feature>
<dbReference type="InterPro" id="IPR020117">
    <property type="entry name" value="Uncharacterised_YncJ"/>
</dbReference>
<evidence type="ECO:0000313" key="6">
    <source>
        <dbReference type="Proteomes" id="UP000036196"/>
    </source>
</evidence>
<dbReference type="AlphaFoldDB" id="A0A089PQ84"/>
<dbReference type="Proteomes" id="UP001236270">
    <property type="component" value="Unassembled WGS sequence"/>
</dbReference>
<dbReference type="EMBL" id="JAVDNV010000011">
    <property type="protein sequence ID" value="MDQ2310518.1"/>
    <property type="molecule type" value="Genomic_DNA"/>
</dbReference>
<proteinExistence type="predicted"/>
<feature type="signal peptide" evidence="2">
    <location>
        <begin position="1"/>
        <end position="22"/>
    </location>
</feature>
<reference evidence="5" key="2">
    <citation type="submission" date="2023-08" db="EMBL/GenBank/DDBJ databases">
        <title>WGS of pathogenic bacterial species, Los Angeles County Public Health Laboratories.</title>
        <authorList>
            <person name="Garrigues J.M."/>
            <person name="Green N.M."/>
        </authorList>
    </citation>
    <scope>NUCLEOTIDE SEQUENCE</scope>
    <source>
        <strain evidence="5">LACPHL-BACT-2023-00068</strain>
    </source>
</reference>
<dbReference type="PATRIC" id="fig|61647.13.peg.135"/>
<feature type="region of interest" description="Disordered" evidence="1">
    <location>
        <begin position="43"/>
        <end position="76"/>
    </location>
</feature>
<evidence type="ECO:0000256" key="2">
    <source>
        <dbReference type="SAM" id="SignalP"/>
    </source>
</evidence>
<feature type="chain" id="PRO_5015029668" evidence="2">
    <location>
        <begin position="23"/>
        <end position="76"/>
    </location>
</feature>
<keyword evidence="6" id="KW-1185">Reference proteome</keyword>
<sequence>MLHRGLSIVLLICALFSGQLLASSNGHAFYSVQNPDHQLRHEADSDEIRGRARDAADELSEDHHQLKSRRPPQTLR</sequence>
<dbReference type="eggNOG" id="ENOG5032UUW">
    <property type="taxonomic scope" value="Bacteria"/>
</dbReference>
<dbReference type="EMBL" id="ABLOKC030000001">
    <property type="protein sequence ID" value="EML1469537.1"/>
    <property type="molecule type" value="Genomic_DNA"/>
</dbReference>
<dbReference type="Pfam" id="PF10829">
    <property type="entry name" value="DUF2554"/>
    <property type="match status" value="1"/>
</dbReference>
<evidence type="ECO:0000313" key="3">
    <source>
        <dbReference type="EMBL" id="EML1469537.1"/>
    </source>
</evidence>